<organism evidence="4 5">
    <name type="scientific">Vagococcus proximus</name>
    <dbReference type="NCBI Taxonomy" id="2991417"/>
    <lineage>
        <taxon>Bacteria</taxon>
        <taxon>Bacillati</taxon>
        <taxon>Bacillota</taxon>
        <taxon>Bacilli</taxon>
        <taxon>Lactobacillales</taxon>
        <taxon>Enterococcaceae</taxon>
        <taxon>Vagococcus</taxon>
    </lineage>
</organism>
<feature type="transmembrane region" description="Helical" evidence="2">
    <location>
        <begin position="774"/>
        <end position="791"/>
    </location>
</feature>
<feature type="domain" description="MucBP" evidence="3">
    <location>
        <begin position="486"/>
        <end position="549"/>
    </location>
</feature>
<keyword evidence="2" id="KW-1133">Transmembrane helix</keyword>
<proteinExistence type="predicted"/>
<feature type="domain" description="MucBP" evidence="3">
    <location>
        <begin position="24"/>
        <end position="87"/>
    </location>
</feature>
<reference evidence="4" key="1">
    <citation type="submission" date="2022-10" db="EMBL/GenBank/DDBJ databases">
        <title>Vagococcus sp. isolated from poultry meat.</title>
        <authorList>
            <person name="Johansson P."/>
            <person name="Bjorkroth J."/>
        </authorList>
    </citation>
    <scope>NUCLEOTIDE SEQUENCE</scope>
    <source>
        <strain evidence="4">PNs007</strain>
    </source>
</reference>
<sequence>GTTEVTYIYKKIEAEPEEKFGSLVVRHITEDGKELAPIVGTTEKVGTAYSTENQSFDGYEFVKVSDDSGKPAGEYVEGTTNVTYIYKKIEVEPEEKFGSLVVRYITENGKELAPITGTTEKVGTRYETKEEKFDGYEFVKLSDDSGKPTGEYVEGTTEVTYIYKAIEVEPEEKFGSLVVRHITEDGKELAPIVGKTEKVGTAYSTENQSFDGYEFVKVSDDSGKSAGEYVEGTTEVTYIYKAIEAEPEEKFGSLVVRHITEDGKELAPIVGTTEKVGTAYSTENQSFDGYEFVKLSDDSGKPTGEYVEGTIEVTYIYKKIEAEPEEKFGSLVVRYITEDGKELAPIVGTTQKVGTAYETKEEKFDGYKFVKLSDNSGKPSGEYVEGTTNVTYIYKKIEVEPEEKFGSLVVRHITEDGKELAPIVGTTEKVGTTYETKEEKFDGYEFVKLSDASGKAAGEYAEGTTNVTYIYKALEVESEEKFGSLVVRYITEDGKELAPIVGTTEKVGTAYETKEEKFDGYKFVKLSEDSAKVSGEYVEGITKVTYIYKAINDVSKEEPKEKYGNLIVRHITEDGKELGFIKIENKKIGTPYETAKKTFKDYTFLKLDESSSKIKGEYKEGTTEVIYIYKKIAEKVPSNKIGSLVITHMTKDGKLLKESSSQKNIEGTPYITNFEKIKGYKFVGLSEKSAPRTGNYSSGITEVIFVYEPIKNIRLPHDTLEKVNKNNTNLKGLTNVTTPLYKKNSSYDNLDKKHAKDSSIKRLPQTSEVRTKNHVFVGIALLMSVVSLVIFRRNK</sequence>
<feature type="domain" description="MucBP" evidence="3">
    <location>
        <begin position="645"/>
        <end position="708"/>
    </location>
</feature>
<feature type="domain" description="MucBP" evidence="3">
    <location>
        <begin position="255"/>
        <end position="318"/>
    </location>
</feature>
<evidence type="ECO:0000256" key="2">
    <source>
        <dbReference type="SAM" id="Phobius"/>
    </source>
</evidence>
<dbReference type="RefSeq" id="WP_275472358.1">
    <property type="nucleotide sequence ID" value="NZ_JAPDSH010000011.1"/>
</dbReference>
<evidence type="ECO:0000256" key="1">
    <source>
        <dbReference type="ARBA" id="ARBA00022737"/>
    </source>
</evidence>
<feature type="domain" description="MucBP" evidence="3">
    <location>
        <begin position="332"/>
        <end position="395"/>
    </location>
</feature>
<evidence type="ECO:0000313" key="4">
    <source>
        <dbReference type="EMBL" id="MDF0480810.1"/>
    </source>
</evidence>
<evidence type="ECO:0000313" key="5">
    <source>
        <dbReference type="Proteomes" id="UP001147148"/>
    </source>
</evidence>
<feature type="non-terminal residue" evidence="4">
    <location>
        <position position="1"/>
    </location>
</feature>
<dbReference type="Proteomes" id="UP001147148">
    <property type="component" value="Unassembled WGS sequence"/>
</dbReference>
<feature type="domain" description="MucBP" evidence="3">
    <location>
        <begin position="101"/>
        <end position="164"/>
    </location>
</feature>
<keyword evidence="1" id="KW-0677">Repeat</keyword>
<feature type="domain" description="MucBP" evidence="3">
    <location>
        <begin position="566"/>
        <end position="630"/>
    </location>
</feature>
<feature type="domain" description="MucBP" evidence="3">
    <location>
        <begin position="178"/>
        <end position="241"/>
    </location>
</feature>
<dbReference type="Pfam" id="PF06458">
    <property type="entry name" value="MucBP"/>
    <property type="match status" value="9"/>
</dbReference>
<feature type="domain" description="MucBP" evidence="3">
    <location>
        <begin position="409"/>
        <end position="472"/>
    </location>
</feature>
<dbReference type="InterPro" id="IPR009459">
    <property type="entry name" value="MucBP_dom"/>
</dbReference>
<gene>
    <name evidence="4" type="ORF">OL233_11020</name>
</gene>
<accession>A0ABT5X491</accession>
<keyword evidence="5" id="KW-1185">Reference proteome</keyword>
<keyword evidence="2" id="KW-0812">Transmembrane</keyword>
<comment type="caution">
    <text evidence="4">The sequence shown here is derived from an EMBL/GenBank/DDBJ whole genome shotgun (WGS) entry which is preliminary data.</text>
</comment>
<protein>
    <submittedName>
        <fullName evidence="4">MucBP domain-containing protein</fullName>
    </submittedName>
</protein>
<evidence type="ECO:0000259" key="3">
    <source>
        <dbReference type="Pfam" id="PF06458"/>
    </source>
</evidence>
<name>A0ABT5X491_9ENTE</name>
<keyword evidence="2" id="KW-0472">Membrane</keyword>
<dbReference type="EMBL" id="JAPDSH010000011">
    <property type="protein sequence ID" value="MDF0480810.1"/>
    <property type="molecule type" value="Genomic_DNA"/>
</dbReference>
<dbReference type="Gene3D" id="3.10.20.320">
    <property type="entry name" value="Putative peptidoglycan bound protein (lpxtg motif)"/>
    <property type="match status" value="9"/>
</dbReference>